<dbReference type="GO" id="GO:0005794">
    <property type="term" value="C:Golgi apparatus"/>
    <property type="evidence" value="ECO:0007669"/>
    <property type="project" value="TreeGrafter"/>
</dbReference>
<evidence type="ECO:0000256" key="9">
    <source>
        <dbReference type="ARBA" id="ARBA00023136"/>
    </source>
</evidence>
<keyword evidence="10 11" id="KW-0325">Glycoprotein</keyword>
<proteinExistence type="inferred from homology"/>
<dbReference type="UniPathway" id="UPA00378"/>
<name>A0A553PRZ7_TIGCA</name>
<dbReference type="InterPro" id="IPR029044">
    <property type="entry name" value="Nucleotide-diphossugar_trans"/>
</dbReference>
<keyword evidence="7 11" id="KW-0735">Signal-anchor</keyword>
<dbReference type="GO" id="GO:0005975">
    <property type="term" value="P:carbohydrate metabolic process"/>
    <property type="evidence" value="ECO:0007669"/>
    <property type="project" value="InterPro"/>
</dbReference>
<keyword evidence="11" id="KW-0479">Metal-binding</keyword>
<gene>
    <name evidence="14" type="ORF">TCAL_10481</name>
</gene>
<comment type="subcellular location">
    <subcellularLocation>
        <location evidence="1 11">Membrane</location>
        <topology evidence="1 11">Single-pass type II membrane protein</topology>
    </subcellularLocation>
</comment>
<dbReference type="InterPro" id="IPR003859">
    <property type="entry name" value="Galactosyl_T"/>
</dbReference>
<feature type="domain" description="Galactosyltransferase N-terminal" evidence="13">
    <location>
        <begin position="93"/>
        <end position="226"/>
    </location>
</feature>
<protein>
    <recommendedName>
        <fullName evidence="11">Beta-1,4-N-acetylgalactosaminyltransferase</fullName>
        <ecNumber evidence="11">2.4.1.-</ecNumber>
    </recommendedName>
    <alternativeName>
        <fullName evidence="11">Beta-4-GalNAcT</fullName>
    </alternativeName>
</protein>
<dbReference type="Gene3D" id="3.90.550.10">
    <property type="entry name" value="Spore Coat Polysaccharide Biosynthesis Protein SpsA, Chain A"/>
    <property type="match status" value="1"/>
</dbReference>
<keyword evidence="8 11" id="KW-1133">Transmembrane helix</keyword>
<comment type="pathway">
    <text evidence="2 11">Protein modification; protein glycosylation.</text>
</comment>
<evidence type="ECO:0000313" key="15">
    <source>
        <dbReference type="Proteomes" id="UP000318571"/>
    </source>
</evidence>
<dbReference type="OMA" id="AYDNRIM"/>
<dbReference type="Proteomes" id="UP000318571">
    <property type="component" value="Chromosome 12"/>
</dbReference>
<comment type="function">
    <text evidence="11">Catalyzes the transfer of galactose onto proteins or lipids.</text>
</comment>
<dbReference type="Pfam" id="PF02709">
    <property type="entry name" value="Glyco_transf_7C"/>
    <property type="match status" value="1"/>
</dbReference>
<reference evidence="14 15" key="1">
    <citation type="journal article" date="2018" name="Nat. Ecol. Evol.">
        <title>Genomic signatures of mitonuclear coevolution across populations of Tigriopus californicus.</title>
        <authorList>
            <person name="Barreto F.S."/>
            <person name="Watson E.T."/>
            <person name="Lima T.G."/>
            <person name="Willett C.S."/>
            <person name="Edmands S."/>
            <person name="Li W."/>
            <person name="Burton R.S."/>
        </authorList>
    </citation>
    <scope>NUCLEOTIDE SEQUENCE [LARGE SCALE GENOMIC DNA]</scope>
    <source>
        <strain evidence="14 15">San Diego</strain>
    </source>
</reference>
<dbReference type="GO" id="GO:0006688">
    <property type="term" value="P:glycosphingolipid biosynthetic process"/>
    <property type="evidence" value="ECO:0007669"/>
    <property type="project" value="TreeGrafter"/>
</dbReference>
<dbReference type="EMBL" id="VCGU01000001">
    <property type="protein sequence ID" value="TRY80457.1"/>
    <property type="molecule type" value="Genomic_DNA"/>
</dbReference>
<evidence type="ECO:0000256" key="7">
    <source>
        <dbReference type="ARBA" id="ARBA00022968"/>
    </source>
</evidence>
<dbReference type="InterPro" id="IPR027995">
    <property type="entry name" value="Galactosyl_T_N"/>
</dbReference>
<keyword evidence="15" id="KW-1185">Reference proteome</keyword>
<comment type="caution">
    <text evidence="14">The sequence shown here is derived from an EMBL/GenBank/DDBJ whole genome shotgun (WGS) entry which is preliminary data.</text>
</comment>
<dbReference type="EC" id="2.4.1.-" evidence="11"/>
<keyword evidence="5 11" id="KW-0808">Transferase</keyword>
<evidence type="ECO:0000256" key="4">
    <source>
        <dbReference type="ARBA" id="ARBA00022676"/>
    </source>
</evidence>
<evidence type="ECO:0000256" key="6">
    <source>
        <dbReference type="ARBA" id="ARBA00022692"/>
    </source>
</evidence>
<feature type="domain" description="Galactosyltransferase C-terminal" evidence="12">
    <location>
        <begin position="230"/>
        <end position="307"/>
    </location>
</feature>
<keyword evidence="4 11" id="KW-0328">Glycosyltransferase</keyword>
<evidence type="ECO:0000256" key="10">
    <source>
        <dbReference type="ARBA" id="ARBA00023180"/>
    </source>
</evidence>
<dbReference type="CDD" id="cd00899">
    <property type="entry name" value="b4GalT"/>
    <property type="match status" value="1"/>
</dbReference>
<dbReference type="PRINTS" id="PR02050">
    <property type="entry name" value="B14GALTRFASE"/>
</dbReference>
<evidence type="ECO:0000256" key="5">
    <source>
        <dbReference type="ARBA" id="ARBA00022679"/>
    </source>
</evidence>
<dbReference type="AlphaFoldDB" id="A0A553PRZ7"/>
<keyword evidence="11" id="KW-0464">Manganese</keyword>
<organism evidence="14 15">
    <name type="scientific">Tigriopus californicus</name>
    <name type="common">Marine copepod</name>
    <dbReference type="NCBI Taxonomy" id="6832"/>
    <lineage>
        <taxon>Eukaryota</taxon>
        <taxon>Metazoa</taxon>
        <taxon>Ecdysozoa</taxon>
        <taxon>Arthropoda</taxon>
        <taxon>Crustacea</taxon>
        <taxon>Multicrustacea</taxon>
        <taxon>Hexanauplia</taxon>
        <taxon>Copepoda</taxon>
        <taxon>Harpacticoida</taxon>
        <taxon>Harpacticidae</taxon>
        <taxon>Tigriopus</taxon>
    </lineage>
</organism>
<evidence type="ECO:0000313" key="14">
    <source>
        <dbReference type="EMBL" id="TRY80457.1"/>
    </source>
</evidence>
<keyword evidence="9 11" id="KW-0472">Membrane</keyword>
<evidence type="ECO:0000256" key="3">
    <source>
        <dbReference type="ARBA" id="ARBA00005735"/>
    </source>
</evidence>
<comment type="cofactor">
    <cofactor evidence="11">
        <name>Mn(2+)</name>
        <dbReference type="ChEBI" id="CHEBI:29035"/>
    </cofactor>
</comment>
<dbReference type="GO" id="GO:0033842">
    <property type="term" value="F:N-acetyl-beta-glucosaminyl-derivative 4-beta-N-acetylgalactosaminyltransferase activity"/>
    <property type="evidence" value="ECO:0007669"/>
    <property type="project" value="TreeGrafter"/>
</dbReference>
<dbReference type="GO" id="GO:0046872">
    <property type="term" value="F:metal ion binding"/>
    <property type="evidence" value="ECO:0007669"/>
    <property type="project" value="UniProtKB-UniRule"/>
</dbReference>
<feature type="transmembrane region" description="Helical" evidence="11">
    <location>
        <begin position="12"/>
        <end position="30"/>
    </location>
</feature>
<dbReference type="PANTHER" id="PTHR19300">
    <property type="entry name" value="BETA-1,4-GALACTOSYLTRANSFERASE"/>
    <property type="match status" value="1"/>
</dbReference>
<dbReference type="PANTHER" id="PTHR19300:SF57">
    <property type="entry name" value="BETA-1,4-N-ACETYLGALACTOSAMINYLTRANSFERASE"/>
    <property type="match status" value="1"/>
</dbReference>
<keyword evidence="6 11" id="KW-0812">Transmembrane</keyword>
<dbReference type="SUPFAM" id="SSF53448">
    <property type="entry name" value="Nucleotide-diphospho-sugar transferases"/>
    <property type="match status" value="1"/>
</dbReference>
<evidence type="ECO:0000259" key="13">
    <source>
        <dbReference type="Pfam" id="PF13733"/>
    </source>
</evidence>
<evidence type="ECO:0000256" key="1">
    <source>
        <dbReference type="ARBA" id="ARBA00004606"/>
    </source>
</evidence>
<accession>A0A553PRZ7</accession>
<evidence type="ECO:0000256" key="11">
    <source>
        <dbReference type="RuleBase" id="RU368121"/>
    </source>
</evidence>
<evidence type="ECO:0000259" key="12">
    <source>
        <dbReference type="Pfam" id="PF02709"/>
    </source>
</evidence>
<comment type="similarity">
    <text evidence="3 11">Belongs to the glycosyltransferase 7 family.</text>
</comment>
<dbReference type="GO" id="GO:0008378">
    <property type="term" value="F:galactosyltransferase activity"/>
    <property type="evidence" value="ECO:0007669"/>
    <property type="project" value="TreeGrafter"/>
</dbReference>
<evidence type="ECO:0000256" key="2">
    <source>
        <dbReference type="ARBA" id="ARBA00004922"/>
    </source>
</evidence>
<evidence type="ECO:0000256" key="8">
    <source>
        <dbReference type="ARBA" id="ARBA00022989"/>
    </source>
</evidence>
<dbReference type="GO" id="GO:0016020">
    <property type="term" value="C:membrane"/>
    <property type="evidence" value="ECO:0007669"/>
    <property type="project" value="UniProtKB-SubCell"/>
</dbReference>
<dbReference type="Pfam" id="PF13733">
    <property type="entry name" value="Glyco_transf_7N"/>
    <property type="match status" value="1"/>
</dbReference>
<sequence>MHNLNIHKMGKILNALAFVVLAFVFGYNFVASISKESALFGGYLNSFRRVSYIPMDPPYPPTELKAKQTQQATNKLGQNFQTNLTYPSKITVCPPFPPSLLGKLKVNEVVHKMDSIIASVGAEMYVGGKYSPRECMARHKVAIVVPYRNRKAQLALFLEHMHPILKRQQLDYGIYVVNQADSNEFNRAMLFNVGFVEALKEANWDCFIFHDVDLLPEDDRNLYTCPDTPRHMSVAVNTFKYELPYPGIFGGVIALTKSHILTVNGFSNQFWGWGGEDDDMANRVTHNRITVSRYKPAIARYTMAKHKKEKPSEQGVEILKNGRKYFHTDGLNNLQYDLVSKKQFLLYTSISVALKHVQPLALLPASNS</sequence>
<dbReference type="InterPro" id="IPR027791">
    <property type="entry name" value="Galactosyl_T_C"/>
</dbReference>
<dbReference type="STRING" id="6832.A0A553PRZ7"/>